<feature type="compositionally biased region" description="Pro residues" evidence="1">
    <location>
        <begin position="69"/>
        <end position="79"/>
    </location>
</feature>
<dbReference type="Proteomes" id="UP000470446">
    <property type="component" value="Unassembled WGS sequence"/>
</dbReference>
<proteinExistence type="predicted"/>
<feature type="non-terminal residue" evidence="2">
    <location>
        <position position="79"/>
    </location>
</feature>
<evidence type="ECO:0000256" key="1">
    <source>
        <dbReference type="SAM" id="MobiDB-lite"/>
    </source>
</evidence>
<dbReference type="AlphaFoldDB" id="A0A7K3PS92"/>
<comment type="caution">
    <text evidence="2">The sequence shown here is derived from an EMBL/GenBank/DDBJ whole genome shotgun (WGS) entry which is preliminary data.</text>
</comment>
<organism evidence="2 3">
    <name type="scientific">Streptomyces coelicoflavus</name>
    <dbReference type="NCBI Taxonomy" id="285562"/>
    <lineage>
        <taxon>Bacteria</taxon>
        <taxon>Bacillati</taxon>
        <taxon>Actinomycetota</taxon>
        <taxon>Actinomycetes</taxon>
        <taxon>Kitasatosporales</taxon>
        <taxon>Streptomycetaceae</taxon>
        <taxon>Streptomyces</taxon>
    </lineage>
</organism>
<feature type="compositionally biased region" description="Pro residues" evidence="1">
    <location>
        <begin position="36"/>
        <end position="50"/>
    </location>
</feature>
<sequence>YGGAAAPLPAADEGATQFIPPVAASADEGATQFIPHIPPAGPGALPPESPVQPHAAESTQYLGQAPQYPAQPAPAPAPV</sequence>
<gene>
    <name evidence="2" type="ORF">G3I32_29000</name>
</gene>
<evidence type="ECO:0000313" key="3">
    <source>
        <dbReference type="Proteomes" id="UP000470446"/>
    </source>
</evidence>
<feature type="compositionally biased region" description="Low complexity" evidence="1">
    <location>
        <begin position="1"/>
        <end position="15"/>
    </location>
</feature>
<reference evidence="2 3" key="1">
    <citation type="submission" date="2020-01" db="EMBL/GenBank/DDBJ databases">
        <title>Insect and environment-associated Actinomycetes.</title>
        <authorList>
            <person name="Currrie C."/>
            <person name="Chevrette M."/>
            <person name="Carlson C."/>
            <person name="Stubbendieck R."/>
            <person name="Wendt-Pienkowski E."/>
        </authorList>
    </citation>
    <scope>NUCLEOTIDE SEQUENCE [LARGE SCALE GENOMIC DNA]</scope>
    <source>
        <strain evidence="2 3">SID14163</strain>
    </source>
</reference>
<dbReference type="EMBL" id="JAAGMA010000776">
    <property type="protein sequence ID" value="NEB12830.1"/>
    <property type="molecule type" value="Genomic_DNA"/>
</dbReference>
<feature type="region of interest" description="Disordered" evidence="1">
    <location>
        <begin position="1"/>
        <end position="79"/>
    </location>
</feature>
<accession>A0A7K3PS92</accession>
<evidence type="ECO:0000313" key="2">
    <source>
        <dbReference type="EMBL" id="NEB12830.1"/>
    </source>
</evidence>
<name>A0A7K3PS92_9ACTN</name>
<feature type="non-terminal residue" evidence="2">
    <location>
        <position position="1"/>
    </location>
</feature>
<protein>
    <submittedName>
        <fullName evidence="2">Uncharacterized protein</fullName>
    </submittedName>
</protein>